<evidence type="ECO:0000313" key="4">
    <source>
        <dbReference type="EMBL" id="RIA89154.1"/>
    </source>
</evidence>
<dbReference type="PANTHER" id="PTHR21054">
    <property type="entry name" value="ZINC METALLOPROTEINASE-RELATED"/>
    <property type="match status" value="1"/>
</dbReference>
<comment type="caution">
    <text evidence="4">The sequence shown here is derived from an EMBL/GenBank/DDBJ whole genome shotgun (WGS) entry which is preliminary data.</text>
</comment>
<feature type="compositionally biased region" description="Basic and acidic residues" evidence="1">
    <location>
        <begin position="1"/>
        <end position="18"/>
    </location>
</feature>
<keyword evidence="5" id="KW-1185">Reference proteome</keyword>
<reference evidence="4 5" key="1">
    <citation type="submission" date="2018-06" db="EMBL/GenBank/DDBJ databases">
        <title>Comparative genomics reveals the genomic features of Rhizophagus irregularis, R. cerebriforme, R. diaphanum and Gigaspora rosea, and their symbiotic lifestyle signature.</title>
        <authorList>
            <person name="Morin E."/>
            <person name="San Clemente H."/>
            <person name="Chen E.C.H."/>
            <person name="De La Providencia I."/>
            <person name="Hainaut M."/>
            <person name="Kuo A."/>
            <person name="Kohler A."/>
            <person name="Murat C."/>
            <person name="Tang N."/>
            <person name="Roy S."/>
            <person name="Loubradou J."/>
            <person name="Henrissat B."/>
            <person name="Grigoriev I.V."/>
            <person name="Corradi N."/>
            <person name="Roux C."/>
            <person name="Martin F.M."/>
        </authorList>
    </citation>
    <scope>NUCLEOTIDE SEQUENCE [LARGE SCALE GENOMIC DNA]</scope>
    <source>
        <strain evidence="4 5">DAOM 227022</strain>
    </source>
</reference>
<dbReference type="PANTHER" id="PTHR21054:SF2">
    <property type="entry name" value="MIP04191P"/>
    <property type="match status" value="1"/>
</dbReference>
<name>A0A397T281_9GLOM</name>
<dbReference type="OrthoDB" id="2379702at2759"/>
<dbReference type="AlphaFoldDB" id="A0A397T281"/>
<feature type="compositionally biased region" description="Polar residues" evidence="1">
    <location>
        <begin position="19"/>
        <end position="29"/>
    </location>
</feature>
<evidence type="ECO:0000256" key="2">
    <source>
        <dbReference type="SAM" id="Phobius"/>
    </source>
</evidence>
<sequence>MHTKYEDSLSNGHSKDIKLNQNDFGGESSTLRQRRSNLNNFPTTRPNLPDRGYNFRLNIFSLLIRVILYIGLIGWICDKFVQFGNCLENPFDEGSSGSNYEESELASFRMNKFRVALRDLGITMAKGDIIVQNGDSISKVLFNLDKEVRDTGDSLDDFNHQSVKFFWTLSSEMQAITRAIREEMCSLSDLLSDKTTNFIRIRLSMLEGQISPFQDSLTIVITAIQKIEDSISNAQGYLIDGEQRKRAENELVKVRFTFQMLKDITPNLINFESFLKDYRRKIQELSIQIKAVPKKLTEEDTKYLEKAVTDLKCQYAKFSSAIKKLGSKPIESYYIEDEMNSKNRDCTEFRALLKFSNAYLKTIKIWSSEMVNAIAFIYTDGTSKIYGLPNDRNPYIFDWRYNEKIKHINIRIGAVLFAIQFETDYGRVSDWVGGSKGDEYVVYSRSPSIGIHGSFSRQICSIGIIAN</sequence>
<dbReference type="SUPFAM" id="SSF51101">
    <property type="entry name" value="Mannose-binding lectins"/>
    <property type="match status" value="1"/>
</dbReference>
<evidence type="ECO:0000313" key="5">
    <source>
        <dbReference type="Proteomes" id="UP000265703"/>
    </source>
</evidence>
<gene>
    <name evidence="4" type="ORF">C1645_773189</name>
</gene>
<proteinExistence type="predicted"/>
<dbReference type="Pfam" id="PF01419">
    <property type="entry name" value="Jacalin"/>
    <property type="match status" value="1"/>
</dbReference>
<protein>
    <recommendedName>
        <fullName evidence="3">Jacalin-type lectin domain-containing protein</fullName>
    </recommendedName>
</protein>
<keyword evidence="2" id="KW-1133">Transmembrane helix</keyword>
<dbReference type="InterPro" id="IPR053002">
    <property type="entry name" value="Metalloproteinase_M10B"/>
</dbReference>
<evidence type="ECO:0000259" key="3">
    <source>
        <dbReference type="Pfam" id="PF01419"/>
    </source>
</evidence>
<organism evidence="4 5">
    <name type="scientific">Glomus cerebriforme</name>
    <dbReference type="NCBI Taxonomy" id="658196"/>
    <lineage>
        <taxon>Eukaryota</taxon>
        <taxon>Fungi</taxon>
        <taxon>Fungi incertae sedis</taxon>
        <taxon>Mucoromycota</taxon>
        <taxon>Glomeromycotina</taxon>
        <taxon>Glomeromycetes</taxon>
        <taxon>Glomerales</taxon>
        <taxon>Glomeraceae</taxon>
        <taxon>Glomus</taxon>
    </lineage>
</organism>
<evidence type="ECO:0000256" key="1">
    <source>
        <dbReference type="SAM" id="MobiDB-lite"/>
    </source>
</evidence>
<dbReference type="Proteomes" id="UP000265703">
    <property type="component" value="Unassembled WGS sequence"/>
</dbReference>
<feature type="region of interest" description="Disordered" evidence="1">
    <location>
        <begin position="1"/>
        <end position="29"/>
    </location>
</feature>
<keyword evidence="2" id="KW-0812">Transmembrane</keyword>
<accession>A0A397T281</accession>
<dbReference type="EMBL" id="QKYT01000230">
    <property type="protein sequence ID" value="RIA89154.1"/>
    <property type="molecule type" value="Genomic_DNA"/>
</dbReference>
<keyword evidence="2" id="KW-0472">Membrane</keyword>
<dbReference type="InterPro" id="IPR036404">
    <property type="entry name" value="Jacalin-like_lectin_dom_sf"/>
</dbReference>
<feature type="domain" description="Jacalin-type lectin" evidence="3">
    <location>
        <begin position="360"/>
        <end position="464"/>
    </location>
</feature>
<dbReference type="Gene3D" id="2.100.10.30">
    <property type="entry name" value="Jacalin-like lectin domain"/>
    <property type="match status" value="1"/>
</dbReference>
<dbReference type="InterPro" id="IPR001229">
    <property type="entry name" value="Jacalin-like_lectin_dom"/>
</dbReference>
<feature type="transmembrane region" description="Helical" evidence="2">
    <location>
        <begin position="55"/>
        <end position="76"/>
    </location>
</feature>